<dbReference type="Pfam" id="PF02653">
    <property type="entry name" value="BPD_transp_2"/>
    <property type="match status" value="1"/>
</dbReference>
<evidence type="ECO:0000256" key="9">
    <source>
        <dbReference type="SAM" id="Phobius"/>
    </source>
</evidence>
<feature type="transmembrane region" description="Helical" evidence="9">
    <location>
        <begin position="268"/>
        <end position="287"/>
    </location>
</feature>
<feature type="transmembrane region" description="Helical" evidence="9">
    <location>
        <begin position="93"/>
        <end position="117"/>
    </location>
</feature>
<proteinExistence type="predicted"/>
<keyword evidence="5 9" id="KW-0812">Transmembrane</keyword>
<accession>A0ABS8DLC5</accession>
<dbReference type="RefSeq" id="WP_066738158.1">
    <property type="nucleotide sequence ID" value="NZ_JAJCIQ010000015.1"/>
</dbReference>
<feature type="transmembrane region" description="Helical" evidence="9">
    <location>
        <begin position="12"/>
        <end position="30"/>
    </location>
</feature>
<protein>
    <recommendedName>
        <fullName evidence="8">Autoinducer 2 import system permease protein LsrD</fullName>
    </recommendedName>
</protein>
<dbReference type="EMBL" id="JAJCIS010000015">
    <property type="protein sequence ID" value="MCB7388847.1"/>
    <property type="molecule type" value="Genomic_DNA"/>
</dbReference>
<comment type="caution">
    <text evidence="10">The sequence shown here is derived from an EMBL/GenBank/DDBJ whole genome shotgun (WGS) entry which is preliminary data.</text>
</comment>
<dbReference type="PANTHER" id="PTHR32196:SF71">
    <property type="entry name" value="AUTOINDUCER 2 IMPORT SYSTEM PERMEASE PROTEIN LSRD"/>
    <property type="match status" value="1"/>
</dbReference>
<evidence type="ECO:0000256" key="7">
    <source>
        <dbReference type="ARBA" id="ARBA00023136"/>
    </source>
</evidence>
<reference evidence="10 11" key="1">
    <citation type="submission" date="2021-10" db="EMBL/GenBank/DDBJ databases">
        <title>Collection of gut derived symbiotic bacterial strains cultured from healthy donors.</title>
        <authorList>
            <person name="Lin H."/>
            <person name="Littmann E."/>
            <person name="Kohout C."/>
            <person name="Pamer E.G."/>
        </authorList>
    </citation>
    <scope>NUCLEOTIDE SEQUENCE [LARGE SCALE GENOMIC DNA]</scope>
    <source>
        <strain evidence="10 11">DFI.1.165</strain>
    </source>
</reference>
<dbReference type="InterPro" id="IPR001851">
    <property type="entry name" value="ABC_transp_permease"/>
</dbReference>
<keyword evidence="7 9" id="KW-0472">Membrane</keyword>
<feature type="transmembrane region" description="Helical" evidence="9">
    <location>
        <begin position="293"/>
        <end position="311"/>
    </location>
</feature>
<keyword evidence="2" id="KW-0813">Transport</keyword>
<keyword evidence="6 9" id="KW-1133">Transmembrane helix</keyword>
<evidence type="ECO:0000256" key="2">
    <source>
        <dbReference type="ARBA" id="ARBA00022448"/>
    </source>
</evidence>
<keyword evidence="3" id="KW-1003">Cell membrane</keyword>
<evidence type="ECO:0000256" key="8">
    <source>
        <dbReference type="ARBA" id="ARBA00039381"/>
    </source>
</evidence>
<evidence type="ECO:0000256" key="4">
    <source>
        <dbReference type="ARBA" id="ARBA00022519"/>
    </source>
</evidence>
<keyword evidence="4" id="KW-0997">Cell inner membrane</keyword>
<comment type="subcellular location">
    <subcellularLocation>
        <location evidence="1">Cell membrane</location>
        <topology evidence="1">Multi-pass membrane protein</topology>
    </subcellularLocation>
</comment>
<keyword evidence="11" id="KW-1185">Reference proteome</keyword>
<evidence type="ECO:0000256" key="6">
    <source>
        <dbReference type="ARBA" id="ARBA00022989"/>
    </source>
</evidence>
<organism evidence="10 11">
    <name type="scientific">Bariatricus massiliensis</name>
    <dbReference type="NCBI Taxonomy" id="1745713"/>
    <lineage>
        <taxon>Bacteria</taxon>
        <taxon>Bacillati</taxon>
        <taxon>Bacillota</taxon>
        <taxon>Clostridia</taxon>
        <taxon>Lachnospirales</taxon>
        <taxon>Lachnospiraceae</taxon>
        <taxon>Bariatricus</taxon>
    </lineage>
</organism>
<name>A0ABS8DLC5_9FIRM</name>
<feature type="transmembrane region" description="Helical" evidence="9">
    <location>
        <begin position="69"/>
        <end position="86"/>
    </location>
</feature>
<feature type="transmembrane region" description="Helical" evidence="9">
    <location>
        <begin position="164"/>
        <end position="183"/>
    </location>
</feature>
<dbReference type="PROSITE" id="PS51257">
    <property type="entry name" value="PROKAR_LIPOPROTEIN"/>
    <property type="match status" value="1"/>
</dbReference>
<evidence type="ECO:0000313" key="10">
    <source>
        <dbReference type="EMBL" id="MCB7388847.1"/>
    </source>
</evidence>
<dbReference type="Proteomes" id="UP001299546">
    <property type="component" value="Unassembled WGS sequence"/>
</dbReference>
<feature type="transmembrane region" description="Helical" evidence="9">
    <location>
        <begin position="42"/>
        <end position="63"/>
    </location>
</feature>
<evidence type="ECO:0000313" key="11">
    <source>
        <dbReference type="Proteomes" id="UP001299546"/>
    </source>
</evidence>
<sequence length="318" mass="33077">MSKVKNKIWNQGVVLGVITILLLLAGCMLNRQFLKPSNIANILIMASLLGFVASGQTLVVLSGNDGLDLSVGGVMSLGAVVSYILMNGKNANFFVAFIVTLILGGVVGLCNAAGIVIAKIPALVMTLAVSNALTSVQQLLTGGNPKGAPAPLASRIATSRAAAFLPWLAVIWIVLMAGMYLLLSRSAYGKQLYAVGSNDTAAALSGVQVRKIRICTYVICGVLSAFAGFWLCAYNGVIYVNAGASYVMPSVAAVVIGGTSVAGGKGDYTGTVAGTIILTIVSSLLVMMDMNEAGKFMMNGIILLVLLVIYTRHPKIRQ</sequence>
<dbReference type="CDD" id="cd06579">
    <property type="entry name" value="TM_PBP1_transp_AraH_like"/>
    <property type="match status" value="1"/>
</dbReference>
<evidence type="ECO:0000256" key="3">
    <source>
        <dbReference type="ARBA" id="ARBA00022475"/>
    </source>
</evidence>
<gene>
    <name evidence="10" type="ORF">LIZ65_16285</name>
</gene>
<dbReference type="PANTHER" id="PTHR32196">
    <property type="entry name" value="ABC TRANSPORTER PERMEASE PROTEIN YPHD-RELATED-RELATED"/>
    <property type="match status" value="1"/>
</dbReference>
<feature type="transmembrane region" description="Helical" evidence="9">
    <location>
        <begin position="214"/>
        <end position="231"/>
    </location>
</feature>
<evidence type="ECO:0000256" key="1">
    <source>
        <dbReference type="ARBA" id="ARBA00004651"/>
    </source>
</evidence>
<evidence type="ECO:0000256" key="5">
    <source>
        <dbReference type="ARBA" id="ARBA00022692"/>
    </source>
</evidence>
<feature type="transmembrane region" description="Helical" evidence="9">
    <location>
        <begin position="237"/>
        <end position="256"/>
    </location>
</feature>